<feature type="transmembrane region" description="Helical" evidence="1">
    <location>
        <begin position="94"/>
        <end position="117"/>
    </location>
</feature>
<keyword evidence="3" id="KW-1185">Reference proteome</keyword>
<reference evidence="2 3" key="1">
    <citation type="submission" date="2019-07" db="EMBL/GenBank/DDBJ databases">
        <title>Sphingomonas solaris sp. nov., isolated from a solar panel from Boston, Massachusetts.</title>
        <authorList>
            <person name="Tanner K."/>
            <person name="Pascual J."/>
            <person name="Mancuso C."/>
            <person name="Pereto J."/>
            <person name="Khalil A."/>
            <person name="Vilanova C."/>
        </authorList>
    </citation>
    <scope>NUCLEOTIDE SEQUENCE [LARGE SCALE GENOMIC DNA]</scope>
    <source>
        <strain evidence="2 3">R4DWN</strain>
    </source>
</reference>
<keyword evidence="1" id="KW-0812">Transmembrane</keyword>
<accession>A0A558R6N6</accession>
<feature type="transmembrane region" description="Helical" evidence="1">
    <location>
        <begin position="59"/>
        <end position="82"/>
    </location>
</feature>
<feature type="transmembrane region" description="Helical" evidence="1">
    <location>
        <begin position="188"/>
        <end position="212"/>
    </location>
</feature>
<proteinExistence type="predicted"/>
<evidence type="ECO:0000256" key="1">
    <source>
        <dbReference type="SAM" id="Phobius"/>
    </source>
</evidence>
<organism evidence="2 3">
    <name type="scientific">Alterirhizorhabdus solaris</name>
    <dbReference type="NCBI Taxonomy" id="2529389"/>
    <lineage>
        <taxon>Bacteria</taxon>
        <taxon>Pseudomonadati</taxon>
        <taxon>Pseudomonadota</taxon>
        <taxon>Alphaproteobacteria</taxon>
        <taxon>Sphingomonadales</taxon>
        <taxon>Rhizorhabdaceae</taxon>
        <taxon>Alterirhizorhabdus</taxon>
    </lineage>
</organism>
<feature type="transmembrane region" description="Helical" evidence="1">
    <location>
        <begin position="21"/>
        <end position="39"/>
    </location>
</feature>
<sequence length="273" mass="27878">MASISISAAWEEANALARREAGLLAPVALALIVLPTVLMDQLRPVATAGAAATGVDPGVLANPVSLLATLFASLVISLLALGRGISVGEAFRAAARRLAVAVGASVLLGLGFAMLALPAMPLLVGGEAAVQKLNPALALLLLLYCIAVMIALLFMLVRLLLLNTVAAAEPLGVIATVRRSWALTQGMFWRLLGVIAAFFAASVVASVAVVAAGGTVLLGLGRLLGDPDLGRLLLSILAATVNAGFVTWLYLMLACVYRQLVAGPARTGSNRGI</sequence>
<dbReference type="Proteomes" id="UP000318681">
    <property type="component" value="Unassembled WGS sequence"/>
</dbReference>
<keyword evidence="1" id="KW-0472">Membrane</keyword>
<dbReference type="AlphaFoldDB" id="A0A558R6N6"/>
<dbReference type="EMBL" id="VNIM01000025">
    <property type="protein sequence ID" value="TVV75041.1"/>
    <property type="molecule type" value="Genomic_DNA"/>
</dbReference>
<name>A0A558R6N6_9SPHN</name>
<dbReference type="RefSeq" id="WP_145149933.1">
    <property type="nucleotide sequence ID" value="NZ_VNIM01000025.1"/>
</dbReference>
<feature type="transmembrane region" description="Helical" evidence="1">
    <location>
        <begin position="137"/>
        <end position="161"/>
    </location>
</feature>
<keyword evidence="1" id="KW-1133">Transmembrane helix</keyword>
<evidence type="ECO:0000313" key="3">
    <source>
        <dbReference type="Proteomes" id="UP000318681"/>
    </source>
</evidence>
<evidence type="ECO:0000313" key="2">
    <source>
        <dbReference type="EMBL" id="TVV75041.1"/>
    </source>
</evidence>
<evidence type="ECO:0008006" key="4">
    <source>
        <dbReference type="Google" id="ProtNLM"/>
    </source>
</evidence>
<dbReference type="OrthoDB" id="7193287at2"/>
<feature type="transmembrane region" description="Helical" evidence="1">
    <location>
        <begin position="232"/>
        <end position="257"/>
    </location>
</feature>
<gene>
    <name evidence="2" type="ORF">FOY91_08140</name>
</gene>
<protein>
    <recommendedName>
        <fullName evidence="4">Glycerophosphoryl diester phosphodiesterase membrane domain-containing protein</fullName>
    </recommendedName>
</protein>
<comment type="caution">
    <text evidence="2">The sequence shown here is derived from an EMBL/GenBank/DDBJ whole genome shotgun (WGS) entry which is preliminary data.</text>
</comment>